<feature type="transmembrane region" description="Helical" evidence="6">
    <location>
        <begin position="257"/>
        <end position="278"/>
    </location>
</feature>
<organism evidence="7 8">
    <name type="scientific">Rhizobium halophytocola</name>
    <dbReference type="NCBI Taxonomy" id="735519"/>
    <lineage>
        <taxon>Bacteria</taxon>
        <taxon>Pseudomonadati</taxon>
        <taxon>Pseudomonadota</taxon>
        <taxon>Alphaproteobacteria</taxon>
        <taxon>Hyphomicrobiales</taxon>
        <taxon>Rhizobiaceae</taxon>
        <taxon>Rhizobium/Agrobacterium group</taxon>
        <taxon>Rhizobium</taxon>
    </lineage>
</organism>
<sequence>MKLEFARGRDAERPGEIPAHGLIDVAWRVWNEISDDRITLIAAGVTYYALLAIFPALSMFVSVYGLLADPTSIVEHARAVTSFLPADTVGIFIDQLQALASQKASTLSFGVAASLIFALWSAHNGILSIFSALNAVYGEKEQRGILRLNGMAMLFTLGTILAAIVVIFAIAAVPIILRTIWLGSLTATLTLIGRWPLLAILAILGSAMLYRFGPSREPAQFKWLSWGSVFTGLGWCAVSAGYSLYLDHFANYQATYGTLGALIGFMVWVWLSVIVLLVGAEINAELEHQTEIDTTTGAPLPMGQRGAYVADTVGEAIM</sequence>
<name>A0ABS4E5N4_9HYPH</name>
<evidence type="ECO:0000313" key="7">
    <source>
        <dbReference type="EMBL" id="MBP1853254.1"/>
    </source>
</evidence>
<keyword evidence="4 6" id="KW-1133">Transmembrane helix</keyword>
<dbReference type="InterPro" id="IPR017039">
    <property type="entry name" value="Virul_fac_BrkB"/>
</dbReference>
<evidence type="ECO:0000256" key="5">
    <source>
        <dbReference type="ARBA" id="ARBA00023136"/>
    </source>
</evidence>
<protein>
    <submittedName>
        <fullName evidence="7">Membrane protein</fullName>
    </submittedName>
</protein>
<feature type="transmembrane region" description="Helical" evidence="6">
    <location>
        <begin position="154"/>
        <end position="181"/>
    </location>
</feature>
<keyword evidence="8" id="KW-1185">Reference proteome</keyword>
<keyword evidence="2" id="KW-1003">Cell membrane</keyword>
<keyword evidence="3 6" id="KW-0812">Transmembrane</keyword>
<evidence type="ECO:0000256" key="2">
    <source>
        <dbReference type="ARBA" id="ARBA00022475"/>
    </source>
</evidence>
<feature type="transmembrane region" description="Helical" evidence="6">
    <location>
        <begin position="47"/>
        <end position="67"/>
    </location>
</feature>
<dbReference type="PANTHER" id="PTHR30213:SF0">
    <property type="entry name" value="UPF0761 MEMBRANE PROTEIN YIHY"/>
    <property type="match status" value="1"/>
</dbReference>
<evidence type="ECO:0000313" key="8">
    <source>
        <dbReference type="Proteomes" id="UP000759443"/>
    </source>
</evidence>
<feature type="transmembrane region" description="Helical" evidence="6">
    <location>
        <begin position="224"/>
        <end position="245"/>
    </location>
</feature>
<evidence type="ECO:0000256" key="3">
    <source>
        <dbReference type="ARBA" id="ARBA00022692"/>
    </source>
</evidence>
<dbReference type="RefSeq" id="WP_245224311.1">
    <property type="nucleotide sequence ID" value="NZ_JAGGJU010000016.1"/>
</dbReference>
<gene>
    <name evidence="7" type="ORF">J2Z17_004715</name>
</gene>
<comment type="subcellular location">
    <subcellularLocation>
        <location evidence="1">Cell membrane</location>
        <topology evidence="1">Multi-pass membrane protein</topology>
    </subcellularLocation>
</comment>
<accession>A0ABS4E5N4</accession>
<dbReference type="EMBL" id="JAGGJU010000016">
    <property type="protein sequence ID" value="MBP1853254.1"/>
    <property type="molecule type" value="Genomic_DNA"/>
</dbReference>
<evidence type="ECO:0000256" key="4">
    <source>
        <dbReference type="ARBA" id="ARBA00022989"/>
    </source>
</evidence>
<reference evidence="7 8" key="1">
    <citation type="submission" date="2021-03" db="EMBL/GenBank/DDBJ databases">
        <title>Genomic Encyclopedia of Type Strains, Phase IV (KMG-IV): sequencing the most valuable type-strain genomes for metagenomic binning, comparative biology and taxonomic classification.</title>
        <authorList>
            <person name="Goeker M."/>
        </authorList>
    </citation>
    <scope>NUCLEOTIDE SEQUENCE [LARGE SCALE GENOMIC DNA]</scope>
    <source>
        <strain evidence="7 8">DSM 21600</strain>
    </source>
</reference>
<dbReference type="PANTHER" id="PTHR30213">
    <property type="entry name" value="INNER MEMBRANE PROTEIN YHJD"/>
    <property type="match status" value="1"/>
</dbReference>
<dbReference type="Proteomes" id="UP000759443">
    <property type="component" value="Unassembled WGS sequence"/>
</dbReference>
<feature type="transmembrane region" description="Helical" evidence="6">
    <location>
        <begin position="109"/>
        <end position="133"/>
    </location>
</feature>
<proteinExistence type="predicted"/>
<evidence type="ECO:0000256" key="6">
    <source>
        <dbReference type="SAM" id="Phobius"/>
    </source>
</evidence>
<keyword evidence="5 6" id="KW-0472">Membrane</keyword>
<comment type="caution">
    <text evidence="7">The sequence shown here is derived from an EMBL/GenBank/DDBJ whole genome shotgun (WGS) entry which is preliminary data.</text>
</comment>
<evidence type="ECO:0000256" key="1">
    <source>
        <dbReference type="ARBA" id="ARBA00004651"/>
    </source>
</evidence>
<feature type="transmembrane region" description="Helical" evidence="6">
    <location>
        <begin position="193"/>
        <end position="212"/>
    </location>
</feature>
<dbReference type="Pfam" id="PF03631">
    <property type="entry name" value="Virul_fac_BrkB"/>
    <property type="match status" value="1"/>
</dbReference>
<dbReference type="PIRSF" id="PIRSF035875">
    <property type="entry name" value="RNase_BN"/>
    <property type="match status" value="1"/>
</dbReference>
<dbReference type="NCBIfam" id="TIGR00765">
    <property type="entry name" value="yihY_not_rbn"/>
    <property type="match status" value="1"/>
</dbReference>